<keyword evidence="2" id="KW-1185">Reference proteome</keyword>
<evidence type="ECO:0000313" key="2">
    <source>
        <dbReference type="Proteomes" id="UP000799779"/>
    </source>
</evidence>
<name>A0A6A5WCJ1_9PLEO</name>
<organism evidence="1 2">
    <name type="scientific">Amniculicola lignicola CBS 123094</name>
    <dbReference type="NCBI Taxonomy" id="1392246"/>
    <lineage>
        <taxon>Eukaryota</taxon>
        <taxon>Fungi</taxon>
        <taxon>Dikarya</taxon>
        <taxon>Ascomycota</taxon>
        <taxon>Pezizomycotina</taxon>
        <taxon>Dothideomycetes</taxon>
        <taxon>Pleosporomycetidae</taxon>
        <taxon>Pleosporales</taxon>
        <taxon>Amniculicolaceae</taxon>
        <taxon>Amniculicola</taxon>
    </lineage>
</organism>
<protein>
    <submittedName>
        <fullName evidence="1">Uncharacterized protein</fullName>
    </submittedName>
</protein>
<dbReference type="AlphaFoldDB" id="A0A6A5WCJ1"/>
<dbReference type="EMBL" id="ML977620">
    <property type="protein sequence ID" value="KAF1996855.1"/>
    <property type="molecule type" value="Genomic_DNA"/>
</dbReference>
<reference evidence="1" key="1">
    <citation type="journal article" date="2020" name="Stud. Mycol.">
        <title>101 Dothideomycetes genomes: a test case for predicting lifestyles and emergence of pathogens.</title>
        <authorList>
            <person name="Haridas S."/>
            <person name="Albert R."/>
            <person name="Binder M."/>
            <person name="Bloem J."/>
            <person name="Labutti K."/>
            <person name="Salamov A."/>
            <person name="Andreopoulos B."/>
            <person name="Baker S."/>
            <person name="Barry K."/>
            <person name="Bills G."/>
            <person name="Bluhm B."/>
            <person name="Cannon C."/>
            <person name="Castanera R."/>
            <person name="Culley D."/>
            <person name="Daum C."/>
            <person name="Ezra D."/>
            <person name="Gonzalez J."/>
            <person name="Henrissat B."/>
            <person name="Kuo A."/>
            <person name="Liang C."/>
            <person name="Lipzen A."/>
            <person name="Lutzoni F."/>
            <person name="Magnuson J."/>
            <person name="Mondo S."/>
            <person name="Nolan M."/>
            <person name="Ohm R."/>
            <person name="Pangilinan J."/>
            <person name="Park H.-J."/>
            <person name="Ramirez L."/>
            <person name="Alfaro M."/>
            <person name="Sun H."/>
            <person name="Tritt A."/>
            <person name="Yoshinaga Y."/>
            <person name="Zwiers L.-H."/>
            <person name="Turgeon B."/>
            <person name="Goodwin S."/>
            <person name="Spatafora J."/>
            <person name="Crous P."/>
            <person name="Grigoriev I."/>
        </authorList>
    </citation>
    <scope>NUCLEOTIDE SEQUENCE</scope>
    <source>
        <strain evidence="1">CBS 123094</strain>
    </source>
</reference>
<dbReference type="Proteomes" id="UP000799779">
    <property type="component" value="Unassembled WGS sequence"/>
</dbReference>
<gene>
    <name evidence="1" type="ORF">P154DRAFT_304817</name>
</gene>
<evidence type="ECO:0000313" key="1">
    <source>
        <dbReference type="EMBL" id="KAF1996855.1"/>
    </source>
</evidence>
<proteinExistence type="predicted"/>
<sequence length="170" mass="19272">MARLLDRGVVLWCGWRYRLSHAFGNPAGFKVVQPFFGPVLPATDPFSALQWWPFSASSIFHPIVIVDLTNCSTNGHGRRRSRTIQLSPHYVPLPPQRRRSNPLRGLDHLPFPTQAIDNMRRSIFHPLGPIRPLDSRPWRSLTNVVRPPLPSSQAAVFDVSAMVRMGWACM</sequence>
<accession>A0A6A5WCJ1</accession>